<dbReference type="AlphaFoldDB" id="A0A8D8RPB8"/>
<reference evidence="1" key="1">
    <citation type="submission" date="2021-05" db="EMBL/GenBank/DDBJ databases">
        <authorList>
            <person name="Alioto T."/>
            <person name="Alioto T."/>
            <person name="Gomez Garrido J."/>
        </authorList>
    </citation>
    <scope>NUCLEOTIDE SEQUENCE</scope>
</reference>
<dbReference type="EMBL" id="HBUF01175678">
    <property type="protein sequence ID" value="CAG6653956.1"/>
    <property type="molecule type" value="Transcribed_RNA"/>
</dbReference>
<proteinExistence type="predicted"/>
<protein>
    <submittedName>
        <fullName evidence="1">Uncharacterized protein</fullName>
    </submittedName>
</protein>
<accession>A0A8D8RPB8</accession>
<sequence>MENDTGINPTPCLETRYTINCEDKKKPGMTYLTNIIQALKRGLEISVTARNVCFILHGVEGCVNNTDRLNSTKFAPPPIALSLKQTLPYPLNIHHLQTKTY</sequence>
<evidence type="ECO:0000313" key="1">
    <source>
        <dbReference type="EMBL" id="CAG6653956.1"/>
    </source>
</evidence>
<organism evidence="1">
    <name type="scientific">Cacopsylla melanoneura</name>
    <dbReference type="NCBI Taxonomy" id="428564"/>
    <lineage>
        <taxon>Eukaryota</taxon>
        <taxon>Metazoa</taxon>
        <taxon>Ecdysozoa</taxon>
        <taxon>Arthropoda</taxon>
        <taxon>Hexapoda</taxon>
        <taxon>Insecta</taxon>
        <taxon>Pterygota</taxon>
        <taxon>Neoptera</taxon>
        <taxon>Paraneoptera</taxon>
        <taxon>Hemiptera</taxon>
        <taxon>Sternorrhyncha</taxon>
        <taxon>Psylloidea</taxon>
        <taxon>Psyllidae</taxon>
        <taxon>Psyllinae</taxon>
        <taxon>Cacopsylla</taxon>
    </lineage>
</organism>
<name>A0A8D8RPB8_9HEMI</name>